<dbReference type="Gene3D" id="1.20.144.10">
    <property type="entry name" value="Phosphatidic acid phosphatase type 2/haloperoxidase"/>
    <property type="match status" value="1"/>
</dbReference>
<feature type="transmembrane region" description="Helical" evidence="1">
    <location>
        <begin position="89"/>
        <end position="114"/>
    </location>
</feature>
<keyword evidence="4" id="KW-1185">Reference proteome</keyword>
<feature type="transmembrane region" description="Helical" evidence="1">
    <location>
        <begin position="180"/>
        <end position="200"/>
    </location>
</feature>
<feature type="transmembrane region" description="Helical" evidence="1">
    <location>
        <begin position="346"/>
        <end position="366"/>
    </location>
</feature>
<name>A0A2K9LVB0_SPISQ</name>
<feature type="transmembrane region" description="Helical" evidence="1">
    <location>
        <begin position="140"/>
        <end position="160"/>
    </location>
</feature>
<organism evidence="3 4">
    <name type="scientific">Spiroplasma monobiae MQ-1</name>
    <dbReference type="NCBI Taxonomy" id="1336748"/>
    <lineage>
        <taxon>Bacteria</taxon>
        <taxon>Bacillati</taxon>
        <taxon>Mycoplasmatota</taxon>
        <taxon>Mollicutes</taxon>
        <taxon>Entomoplasmatales</taxon>
        <taxon>Spiroplasmataceae</taxon>
        <taxon>Spiroplasma</taxon>
    </lineage>
</organism>
<reference evidence="3 4" key="1">
    <citation type="submission" date="2017-12" db="EMBL/GenBank/DDBJ databases">
        <title>Complete genome sequence of Spiroplasma monobiae MQ-1 (ATCC 33825).</title>
        <authorList>
            <person name="Tsai Y.-M."/>
            <person name="Lo W.-S."/>
            <person name="Wu P.-S."/>
            <person name="Cho S.-T."/>
            <person name="Kuo C.-H."/>
        </authorList>
    </citation>
    <scope>NUCLEOTIDE SEQUENCE [LARGE SCALE GENOMIC DNA]</scope>
    <source>
        <strain evidence="3 4">MQ-1</strain>
    </source>
</reference>
<proteinExistence type="predicted"/>
<dbReference type="EMBL" id="CP025543">
    <property type="protein sequence ID" value="AUM62861.1"/>
    <property type="molecule type" value="Genomic_DNA"/>
</dbReference>
<feature type="domain" description="Phosphatidic acid phosphatase type 2/haloperoxidase" evidence="2">
    <location>
        <begin position="181"/>
        <end position="360"/>
    </location>
</feature>
<dbReference type="Pfam" id="PF01569">
    <property type="entry name" value="PAP2"/>
    <property type="match status" value="1"/>
</dbReference>
<dbReference type="InterPro" id="IPR036938">
    <property type="entry name" value="PAP2/HPO_sf"/>
</dbReference>
<gene>
    <name evidence="3" type="ORF">SMONO_v1c06120</name>
</gene>
<sequence>MFYKSDKNYKLLKILFLSFFVFTIISFIVASIFDYQINVLFAKGMDIYWLKIVVWVYEEMGMTQSYLFIFIFIAVYLEVKKIENKEKDLWNYILWTFYGAVATFWFVANIYWIVTTTKINDGFGIGISGWFLESYSIRQIILIVIFIFETTAFAIAFWYIRFKFIKRPDVLSAGYKVDAIKAFSAFIVSSLIVYLMKFVFGRPYFYSVIFDELFYSDRMEESWRTYWIQEGHKIKSWGILDPKTETVSGVEYLGWWQINDLFGDFKNWFKPLGTGNPGRWNMDFPSGHMVSCFTMLYSAYFFIGEKKKRKINWKIWTLIGIWFLHMNIMQYTQIVSRTHWITDTAFTIALSMVIIMFNSLIIEKIIEKQIAKQKNKKTI</sequence>
<evidence type="ECO:0000259" key="2">
    <source>
        <dbReference type="Pfam" id="PF01569"/>
    </source>
</evidence>
<protein>
    <recommendedName>
        <fullName evidence="2">Phosphatidic acid phosphatase type 2/haloperoxidase domain-containing protein</fullName>
    </recommendedName>
</protein>
<dbReference type="SUPFAM" id="SSF48317">
    <property type="entry name" value="Acid phosphatase/Vanadium-dependent haloperoxidase"/>
    <property type="match status" value="1"/>
</dbReference>
<keyword evidence="1" id="KW-1133">Transmembrane helix</keyword>
<evidence type="ECO:0000313" key="4">
    <source>
        <dbReference type="Proteomes" id="UP000234790"/>
    </source>
</evidence>
<dbReference type="AlphaFoldDB" id="A0A2K9LVB0"/>
<feature type="transmembrane region" description="Helical" evidence="1">
    <location>
        <begin position="12"/>
        <end position="33"/>
    </location>
</feature>
<evidence type="ECO:0000313" key="3">
    <source>
        <dbReference type="EMBL" id="AUM62861.1"/>
    </source>
</evidence>
<keyword evidence="1" id="KW-0472">Membrane</keyword>
<dbReference type="RefSeq" id="WP_169918214.1">
    <property type="nucleotide sequence ID" value="NZ_CP025543.1"/>
</dbReference>
<dbReference type="KEGG" id="smoo:SMONO_v1c06120"/>
<accession>A0A2K9LVB0</accession>
<dbReference type="InterPro" id="IPR000326">
    <property type="entry name" value="PAP2/HPO"/>
</dbReference>
<dbReference type="Proteomes" id="UP000234790">
    <property type="component" value="Chromosome"/>
</dbReference>
<evidence type="ECO:0000256" key="1">
    <source>
        <dbReference type="SAM" id="Phobius"/>
    </source>
</evidence>
<feature type="transmembrane region" description="Helical" evidence="1">
    <location>
        <begin position="286"/>
        <end position="303"/>
    </location>
</feature>
<feature type="transmembrane region" description="Helical" evidence="1">
    <location>
        <begin position="53"/>
        <end position="77"/>
    </location>
</feature>
<keyword evidence="1" id="KW-0812">Transmembrane</keyword>
<feature type="transmembrane region" description="Helical" evidence="1">
    <location>
        <begin position="315"/>
        <end position="334"/>
    </location>
</feature>